<dbReference type="InterPro" id="IPR006665">
    <property type="entry name" value="OmpA-like"/>
</dbReference>
<feature type="domain" description="OmpA-like" evidence="4">
    <location>
        <begin position="352"/>
        <end position="471"/>
    </location>
</feature>
<evidence type="ECO:0000256" key="3">
    <source>
        <dbReference type="SAM" id="Phobius"/>
    </source>
</evidence>
<feature type="region of interest" description="Disordered" evidence="2">
    <location>
        <begin position="470"/>
        <end position="505"/>
    </location>
</feature>
<dbReference type="Gene3D" id="1.25.40.590">
    <property type="entry name" value="Type IV / VI secretion system, DotU"/>
    <property type="match status" value="1"/>
</dbReference>
<dbReference type="InterPro" id="IPR017733">
    <property type="entry name" value="OmpA-like_dom_proteobacteria"/>
</dbReference>
<keyword evidence="1 3" id="KW-0472">Membrane</keyword>
<feature type="compositionally biased region" description="Low complexity" evidence="2">
    <location>
        <begin position="490"/>
        <end position="505"/>
    </location>
</feature>
<dbReference type="Gene3D" id="3.30.1330.60">
    <property type="entry name" value="OmpA-like domain"/>
    <property type="match status" value="1"/>
</dbReference>
<dbReference type="RefSeq" id="WP_092574943.1">
    <property type="nucleotide sequence ID" value="NZ_FMAF01000012.1"/>
</dbReference>
<dbReference type="AlphaFoldDB" id="A0A1C3WJY6"/>
<gene>
    <name evidence="5" type="ORF">GA0061101_112105</name>
</gene>
<dbReference type="Pfam" id="PF09850">
    <property type="entry name" value="DotU"/>
    <property type="match status" value="1"/>
</dbReference>
<dbReference type="GO" id="GO:0016020">
    <property type="term" value="C:membrane"/>
    <property type="evidence" value="ECO:0007669"/>
    <property type="project" value="UniProtKB-UniRule"/>
</dbReference>
<dbReference type="SUPFAM" id="SSF103088">
    <property type="entry name" value="OmpA-like"/>
    <property type="match status" value="1"/>
</dbReference>
<dbReference type="InterPro" id="IPR038522">
    <property type="entry name" value="T4/T6SS_DotU_sf"/>
</dbReference>
<evidence type="ECO:0000313" key="6">
    <source>
        <dbReference type="Proteomes" id="UP000199205"/>
    </source>
</evidence>
<evidence type="ECO:0000256" key="2">
    <source>
        <dbReference type="SAM" id="MobiDB-lite"/>
    </source>
</evidence>
<feature type="region of interest" description="Disordered" evidence="2">
    <location>
        <begin position="304"/>
        <end position="325"/>
    </location>
</feature>
<accession>A0A1C3WJY6</accession>
<sequence>MNTPRSTPWHELPTIIELTESGAKKNDAARKMADILDDELDQQAAVAPGGWSVDTLIRNFRFGGEDVPTIVRSAAPLLNLAHNLRNTDEQPDIAELRRVTIEAVGRYERDLASARISPERARAAHYVVCATIDDVVLSKRWGVRVGWARSGLVSTFHMDVTGGDRVFDLLDHFQQSPGTNKDLLLLIYLCLSLAFEGRTRVSPRGSLELGRIRDSLYKTLLGQYGVFERELSPHWRGVSARHKPLRTVVALWTVLSVLALLFALGYMFFTLSLNRASDATFERLANLPPHDTPSVLIDTPKPKETVVEVPPPKKQPETAPPAVKQAPSPLDNLLAFLQPEVDRKLVTLSNSNGRLLVRINNSGLFDTGSAEVSNRFRDLLQRIGGALASEKFRAVVVGYTDNVPIRTTQFPSNWHLSEARARAVGDILAAYTGKDAILTEGRADSDPLAGNDTPEGREINRRTEILVLTDPTQRLGDAALNPQSTTGPVSGNASSTPAATTGAAR</sequence>
<dbReference type="PANTHER" id="PTHR38033:SF1">
    <property type="entry name" value="DOTU FAMILY TYPE IV_VI SECRETION SYSTEM PROTEIN"/>
    <property type="match status" value="1"/>
</dbReference>
<dbReference type="Proteomes" id="UP000199205">
    <property type="component" value="Unassembled WGS sequence"/>
</dbReference>
<dbReference type="OrthoDB" id="345640at2"/>
<reference evidence="5 6" key="1">
    <citation type="submission" date="2016-08" db="EMBL/GenBank/DDBJ databases">
        <authorList>
            <person name="Seilhamer J.J."/>
        </authorList>
    </citation>
    <scope>NUCLEOTIDE SEQUENCE [LARGE SCALE GENOMIC DNA]</scope>
    <source>
        <strain evidence="5 6">P1-7</strain>
    </source>
</reference>
<dbReference type="InterPro" id="IPR017732">
    <property type="entry name" value="T4/T6SS_DotU"/>
</dbReference>
<dbReference type="NCBIfam" id="TIGR03349">
    <property type="entry name" value="IV_VI_DotU"/>
    <property type="match status" value="1"/>
</dbReference>
<name>A0A1C3WJY6_9HYPH</name>
<dbReference type="NCBIfam" id="TIGR03350">
    <property type="entry name" value="type_VI_ompA"/>
    <property type="match status" value="1"/>
</dbReference>
<proteinExistence type="predicted"/>
<dbReference type="PROSITE" id="PS51123">
    <property type="entry name" value="OMPA_2"/>
    <property type="match status" value="1"/>
</dbReference>
<evidence type="ECO:0000256" key="1">
    <source>
        <dbReference type="PROSITE-ProRule" id="PRU00473"/>
    </source>
</evidence>
<evidence type="ECO:0000313" key="5">
    <source>
        <dbReference type="EMBL" id="SCB40034.1"/>
    </source>
</evidence>
<evidence type="ECO:0000259" key="4">
    <source>
        <dbReference type="PROSITE" id="PS51123"/>
    </source>
</evidence>
<dbReference type="PANTHER" id="PTHR38033">
    <property type="entry name" value="MEMBRANE PROTEIN-RELATED"/>
    <property type="match status" value="1"/>
</dbReference>
<protein>
    <submittedName>
        <fullName evidence="5">Type VI secretion system protein ImpK</fullName>
    </submittedName>
</protein>
<dbReference type="CDD" id="cd07185">
    <property type="entry name" value="OmpA_C-like"/>
    <property type="match status" value="1"/>
</dbReference>
<dbReference type="NCBIfam" id="NF038228">
    <property type="entry name" value="IcmH_DotU_IVB"/>
    <property type="match status" value="1"/>
</dbReference>
<dbReference type="Pfam" id="PF00691">
    <property type="entry name" value="OmpA"/>
    <property type="match status" value="1"/>
</dbReference>
<organism evidence="5 6">
    <name type="scientific">Rhizobium lusitanum</name>
    <dbReference type="NCBI Taxonomy" id="293958"/>
    <lineage>
        <taxon>Bacteria</taxon>
        <taxon>Pseudomonadati</taxon>
        <taxon>Pseudomonadota</taxon>
        <taxon>Alphaproteobacteria</taxon>
        <taxon>Hyphomicrobiales</taxon>
        <taxon>Rhizobiaceae</taxon>
        <taxon>Rhizobium/Agrobacterium group</taxon>
        <taxon>Rhizobium</taxon>
    </lineage>
</organism>
<dbReference type="InterPro" id="IPR036737">
    <property type="entry name" value="OmpA-like_sf"/>
</dbReference>
<keyword evidence="3" id="KW-1133">Transmembrane helix</keyword>
<dbReference type="EMBL" id="FMAF01000012">
    <property type="protein sequence ID" value="SCB40034.1"/>
    <property type="molecule type" value="Genomic_DNA"/>
</dbReference>
<feature type="transmembrane region" description="Helical" evidence="3">
    <location>
        <begin position="249"/>
        <end position="269"/>
    </location>
</feature>
<keyword evidence="3" id="KW-0812">Transmembrane</keyword>